<dbReference type="EMBL" id="BKCJ010007838">
    <property type="protein sequence ID" value="GEU79277.1"/>
    <property type="molecule type" value="Genomic_DNA"/>
</dbReference>
<accession>A0A6L2N1H9</accession>
<evidence type="ECO:0000313" key="1">
    <source>
        <dbReference type="EMBL" id="GEU79277.1"/>
    </source>
</evidence>
<dbReference type="AlphaFoldDB" id="A0A6L2N1H9"/>
<comment type="caution">
    <text evidence="1">The sequence shown here is derived from an EMBL/GenBank/DDBJ whole genome shotgun (WGS) entry which is preliminary data.</text>
</comment>
<organism evidence="1">
    <name type="scientific">Tanacetum cinerariifolium</name>
    <name type="common">Dalmatian daisy</name>
    <name type="synonym">Chrysanthemum cinerariifolium</name>
    <dbReference type="NCBI Taxonomy" id="118510"/>
    <lineage>
        <taxon>Eukaryota</taxon>
        <taxon>Viridiplantae</taxon>
        <taxon>Streptophyta</taxon>
        <taxon>Embryophyta</taxon>
        <taxon>Tracheophyta</taxon>
        <taxon>Spermatophyta</taxon>
        <taxon>Magnoliopsida</taxon>
        <taxon>eudicotyledons</taxon>
        <taxon>Gunneridae</taxon>
        <taxon>Pentapetalae</taxon>
        <taxon>asterids</taxon>
        <taxon>campanulids</taxon>
        <taxon>Asterales</taxon>
        <taxon>Asteraceae</taxon>
        <taxon>Asteroideae</taxon>
        <taxon>Anthemideae</taxon>
        <taxon>Anthemidinae</taxon>
        <taxon>Tanacetum</taxon>
    </lineage>
</organism>
<proteinExistence type="predicted"/>
<protein>
    <submittedName>
        <fullName evidence="1">Uncharacterized protein</fullName>
    </submittedName>
</protein>
<reference evidence="1" key="1">
    <citation type="journal article" date="2019" name="Sci. Rep.">
        <title>Draft genome of Tanacetum cinerariifolium, the natural source of mosquito coil.</title>
        <authorList>
            <person name="Yamashiro T."/>
            <person name="Shiraishi A."/>
            <person name="Satake H."/>
            <person name="Nakayama K."/>
        </authorList>
    </citation>
    <scope>NUCLEOTIDE SEQUENCE</scope>
</reference>
<sequence length="179" mass="19177">MQPKESLVTESTALETSLVTKGATLEASLVTEGAALEASLVTKGIAMDGNLVAKERTNDFVTSSELLDECNNSIEKKDKPQESLVTEGTTLEASLVTKGATLEGSLVTEGVALEASLVTKGIAMDDNFVAKESTNDFVTSSELLDECNSSMEKKDTVTLCSYLGEQRMKQLQMEAIRQK</sequence>
<gene>
    <name evidence="1" type="ORF">Tci_051255</name>
</gene>
<name>A0A6L2N1H9_TANCI</name>